<name>A0ABX3H5S8_PAEBO</name>
<protein>
    <recommendedName>
        <fullName evidence="2">DUF4179 domain-containing protein</fullName>
    </recommendedName>
</protein>
<keyword evidence="1" id="KW-1133">Transmembrane helix</keyword>
<comment type="caution">
    <text evidence="3">The sequence shown here is derived from an EMBL/GenBank/DDBJ whole genome shotgun (WGS) entry which is preliminary data.</text>
</comment>
<gene>
    <name evidence="3" type="ORF">BSK56_21760</name>
</gene>
<dbReference type="Pfam" id="PF13786">
    <property type="entry name" value="DUF4179"/>
    <property type="match status" value="1"/>
</dbReference>
<feature type="domain" description="DUF4179" evidence="2">
    <location>
        <begin position="56"/>
        <end position="150"/>
    </location>
</feature>
<organism evidence="3 4">
    <name type="scientific">Paenibacillus borealis</name>
    <dbReference type="NCBI Taxonomy" id="160799"/>
    <lineage>
        <taxon>Bacteria</taxon>
        <taxon>Bacillati</taxon>
        <taxon>Bacillota</taxon>
        <taxon>Bacilli</taxon>
        <taxon>Bacillales</taxon>
        <taxon>Paenibacillaceae</taxon>
        <taxon>Paenibacillus</taxon>
    </lineage>
</organism>
<dbReference type="Gene3D" id="2.60.40.1630">
    <property type="entry name" value="bacillus anthracis domain"/>
    <property type="match status" value="1"/>
</dbReference>
<reference evidence="3 4" key="1">
    <citation type="submission" date="2016-10" db="EMBL/GenBank/DDBJ databases">
        <title>Paenibacillus species isolates.</title>
        <authorList>
            <person name="Beno S.M."/>
        </authorList>
    </citation>
    <scope>NUCLEOTIDE SEQUENCE [LARGE SCALE GENOMIC DNA]</scope>
    <source>
        <strain evidence="3 4">FSL H7-0744</strain>
    </source>
</reference>
<evidence type="ECO:0000313" key="4">
    <source>
        <dbReference type="Proteomes" id="UP000187412"/>
    </source>
</evidence>
<dbReference type="InterPro" id="IPR025436">
    <property type="entry name" value="DUF4179"/>
</dbReference>
<sequence>MISNKEEEELLSNAVQMHQQVEVELEQQSSAIRFAVQQGLERGKRKSKMALFSRSTFMGFAAAAAVAILLFVLPYLESEPQTARPLQTIDWTGLEDFKDLSSFDVDDETVYSGLRNGYIQKINKSVSSEGFTVTLNAVTADENKLIILYTATTDNAQEIHSINSAKLEDKATNSYLKDTMRVASHFRGPGVKSYSKFIGRSTFDLDRNKPFPEQLEADFKIALVDPGMMEDPNSEIAYEDVQYSPSLKISFTLASKFKEHPTQTVYPDKTFTLEGHEITLTQVEFSPLMTRVNLALQENERDQWQIRDKLFVAIRGTEIASETKKGVGRLLSYSGGGTDEGFSYLLSSNLLDNPRSMELLIKTGSEEEGLSEIKLKIPVVNQ</sequence>
<feature type="transmembrane region" description="Helical" evidence="1">
    <location>
        <begin position="51"/>
        <end position="76"/>
    </location>
</feature>
<accession>A0ABX3H5S8</accession>
<dbReference type="Proteomes" id="UP000187412">
    <property type="component" value="Unassembled WGS sequence"/>
</dbReference>
<evidence type="ECO:0000313" key="3">
    <source>
        <dbReference type="EMBL" id="OMD44731.1"/>
    </source>
</evidence>
<keyword evidence="1" id="KW-0472">Membrane</keyword>
<keyword evidence="1" id="KW-0812">Transmembrane</keyword>
<keyword evidence="4" id="KW-1185">Reference proteome</keyword>
<evidence type="ECO:0000259" key="2">
    <source>
        <dbReference type="Pfam" id="PF13786"/>
    </source>
</evidence>
<proteinExistence type="predicted"/>
<dbReference type="RefSeq" id="WP_076112714.1">
    <property type="nucleotide sequence ID" value="NZ_MPTB01000030.1"/>
</dbReference>
<dbReference type="EMBL" id="MPTB01000030">
    <property type="protein sequence ID" value="OMD44731.1"/>
    <property type="molecule type" value="Genomic_DNA"/>
</dbReference>
<evidence type="ECO:0000256" key="1">
    <source>
        <dbReference type="SAM" id="Phobius"/>
    </source>
</evidence>